<dbReference type="InterPro" id="IPR006260">
    <property type="entry name" value="TonB/TolA_C"/>
</dbReference>
<comment type="similarity">
    <text evidence="2">Belongs to the TonB family.</text>
</comment>
<dbReference type="PANTHER" id="PTHR33446">
    <property type="entry name" value="PROTEIN TONB-RELATED"/>
    <property type="match status" value="1"/>
</dbReference>
<feature type="domain" description="TonB C-terminal" evidence="11">
    <location>
        <begin position="124"/>
        <end position="214"/>
    </location>
</feature>
<evidence type="ECO:0000313" key="13">
    <source>
        <dbReference type="Proteomes" id="UP000190750"/>
    </source>
</evidence>
<accession>A0A1T1AVW9</accession>
<name>A0A1T1AVW9_RHOFE</name>
<evidence type="ECO:0000256" key="2">
    <source>
        <dbReference type="ARBA" id="ARBA00006555"/>
    </source>
</evidence>
<keyword evidence="9 10" id="KW-0472">Membrane</keyword>
<keyword evidence="8 10" id="KW-1133">Transmembrane helix</keyword>
<dbReference type="GO" id="GO:0055085">
    <property type="term" value="P:transmembrane transport"/>
    <property type="evidence" value="ECO:0007669"/>
    <property type="project" value="InterPro"/>
</dbReference>
<evidence type="ECO:0000256" key="1">
    <source>
        <dbReference type="ARBA" id="ARBA00004383"/>
    </source>
</evidence>
<proteinExistence type="inferred from homology"/>
<dbReference type="RefSeq" id="WP_078366125.1">
    <property type="nucleotide sequence ID" value="NZ_MTJN01000002.1"/>
</dbReference>
<dbReference type="STRING" id="28066.RF819_17385"/>
<evidence type="ECO:0000256" key="5">
    <source>
        <dbReference type="ARBA" id="ARBA00022519"/>
    </source>
</evidence>
<dbReference type="InterPro" id="IPR051045">
    <property type="entry name" value="TonB-dependent_transducer"/>
</dbReference>
<dbReference type="SUPFAM" id="SSF74653">
    <property type="entry name" value="TolA/TonB C-terminal domain"/>
    <property type="match status" value="1"/>
</dbReference>
<keyword evidence="5" id="KW-0997">Cell inner membrane</keyword>
<gene>
    <name evidence="12" type="ORF">RF819_17385</name>
</gene>
<dbReference type="Gene3D" id="3.30.1150.10">
    <property type="match status" value="1"/>
</dbReference>
<dbReference type="NCBIfam" id="TIGR01352">
    <property type="entry name" value="tonB_Cterm"/>
    <property type="match status" value="1"/>
</dbReference>
<feature type="transmembrane region" description="Helical" evidence="10">
    <location>
        <begin position="9"/>
        <end position="26"/>
    </location>
</feature>
<sequence>MTATDRRPFVVVAYVLVFHALALWALQSGLLRQAVEMVVPVQMLSEFIEPPAPRVMPPAPPVVVKRPVTQPKTPVVPQTLAVRTDTPAPEAWTVPVVPVAPPAPIAAPVESPTPAAPAPATVVLPSSDADYLQNPKPVYPLASKRRGEQGLVIHSVLIGTDGLPVSARLVKSSGFDALDQAALTAVMRWRYIPGKRNGVPTTMSFNVPINWVLE</sequence>
<organism evidence="12 13">
    <name type="scientific">Rhodoferax fermentans</name>
    <dbReference type="NCBI Taxonomy" id="28066"/>
    <lineage>
        <taxon>Bacteria</taxon>
        <taxon>Pseudomonadati</taxon>
        <taxon>Pseudomonadota</taxon>
        <taxon>Betaproteobacteria</taxon>
        <taxon>Burkholderiales</taxon>
        <taxon>Comamonadaceae</taxon>
        <taxon>Rhodoferax</taxon>
    </lineage>
</organism>
<reference evidence="12 13" key="1">
    <citation type="submission" date="2017-01" db="EMBL/GenBank/DDBJ databases">
        <title>Genome sequencing of Rhodoferax fermentans JCM 7819.</title>
        <authorList>
            <person name="Kim Y.J."/>
            <person name="Farh M.E.-A."/>
            <person name="Yang D.-C."/>
        </authorList>
    </citation>
    <scope>NUCLEOTIDE SEQUENCE [LARGE SCALE GENOMIC DNA]</scope>
    <source>
        <strain evidence="12 13">JCM 7819</strain>
    </source>
</reference>
<evidence type="ECO:0000313" key="12">
    <source>
        <dbReference type="EMBL" id="OOV08254.1"/>
    </source>
</evidence>
<evidence type="ECO:0000259" key="11">
    <source>
        <dbReference type="PROSITE" id="PS52015"/>
    </source>
</evidence>
<keyword evidence="4" id="KW-1003">Cell membrane</keyword>
<keyword evidence="3" id="KW-0813">Transport</keyword>
<dbReference type="PANTHER" id="PTHR33446:SF2">
    <property type="entry name" value="PROTEIN TONB"/>
    <property type="match status" value="1"/>
</dbReference>
<dbReference type="GO" id="GO:0031992">
    <property type="term" value="F:energy transducer activity"/>
    <property type="evidence" value="ECO:0007669"/>
    <property type="project" value="TreeGrafter"/>
</dbReference>
<keyword evidence="6 10" id="KW-0812">Transmembrane</keyword>
<evidence type="ECO:0000256" key="4">
    <source>
        <dbReference type="ARBA" id="ARBA00022475"/>
    </source>
</evidence>
<comment type="caution">
    <text evidence="12">The sequence shown here is derived from an EMBL/GenBank/DDBJ whole genome shotgun (WGS) entry which is preliminary data.</text>
</comment>
<comment type="subcellular location">
    <subcellularLocation>
        <location evidence="1">Cell inner membrane</location>
        <topology evidence="1">Single-pass membrane protein</topology>
        <orientation evidence="1">Periplasmic side</orientation>
    </subcellularLocation>
</comment>
<dbReference type="GO" id="GO:0015031">
    <property type="term" value="P:protein transport"/>
    <property type="evidence" value="ECO:0007669"/>
    <property type="project" value="UniProtKB-KW"/>
</dbReference>
<evidence type="ECO:0000256" key="8">
    <source>
        <dbReference type="ARBA" id="ARBA00022989"/>
    </source>
</evidence>
<dbReference type="PROSITE" id="PS52015">
    <property type="entry name" value="TONB_CTD"/>
    <property type="match status" value="1"/>
</dbReference>
<dbReference type="GO" id="GO:0098797">
    <property type="term" value="C:plasma membrane protein complex"/>
    <property type="evidence" value="ECO:0007669"/>
    <property type="project" value="TreeGrafter"/>
</dbReference>
<dbReference type="AlphaFoldDB" id="A0A1T1AVW9"/>
<dbReference type="EMBL" id="MTJN01000002">
    <property type="protein sequence ID" value="OOV08254.1"/>
    <property type="molecule type" value="Genomic_DNA"/>
</dbReference>
<dbReference type="OrthoDB" id="9792439at2"/>
<evidence type="ECO:0000256" key="6">
    <source>
        <dbReference type="ARBA" id="ARBA00022692"/>
    </source>
</evidence>
<keyword evidence="7" id="KW-0653">Protein transport</keyword>
<evidence type="ECO:0000256" key="7">
    <source>
        <dbReference type="ARBA" id="ARBA00022927"/>
    </source>
</evidence>
<dbReference type="InterPro" id="IPR037682">
    <property type="entry name" value="TonB_C"/>
</dbReference>
<dbReference type="Proteomes" id="UP000190750">
    <property type="component" value="Unassembled WGS sequence"/>
</dbReference>
<evidence type="ECO:0000256" key="10">
    <source>
        <dbReference type="SAM" id="Phobius"/>
    </source>
</evidence>
<dbReference type="Pfam" id="PF03544">
    <property type="entry name" value="TonB_C"/>
    <property type="match status" value="1"/>
</dbReference>
<evidence type="ECO:0000256" key="9">
    <source>
        <dbReference type="ARBA" id="ARBA00023136"/>
    </source>
</evidence>
<keyword evidence="13" id="KW-1185">Reference proteome</keyword>
<protein>
    <submittedName>
        <fullName evidence="12">Energy transducer TonB</fullName>
    </submittedName>
</protein>
<evidence type="ECO:0000256" key="3">
    <source>
        <dbReference type="ARBA" id="ARBA00022448"/>
    </source>
</evidence>